<dbReference type="OrthoDB" id="9775724at2"/>
<feature type="transmembrane region" description="Helical" evidence="2">
    <location>
        <begin position="30"/>
        <end position="63"/>
    </location>
</feature>
<proteinExistence type="predicted"/>
<reference evidence="3 4" key="1">
    <citation type="journal article" date="2014" name="ISME J.">
        <title>Ecophysiology of Thioploca ingrica as revealed by the complete genome sequence supplemented with proteomic evidence.</title>
        <authorList>
            <person name="Kojima H."/>
            <person name="Ogura Y."/>
            <person name="Yamamoto N."/>
            <person name="Togashi T."/>
            <person name="Mori H."/>
            <person name="Watanabe T."/>
            <person name="Nemoto F."/>
            <person name="Kurokawa K."/>
            <person name="Hayashi T."/>
            <person name="Fukui M."/>
        </authorList>
    </citation>
    <scope>NUCLEOTIDE SEQUENCE [LARGE SCALE GENOMIC DNA]</scope>
</reference>
<evidence type="ECO:0000313" key="3">
    <source>
        <dbReference type="EMBL" id="BAP55624.1"/>
    </source>
</evidence>
<feature type="coiled-coil region" evidence="1">
    <location>
        <begin position="182"/>
        <end position="209"/>
    </location>
</feature>
<feature type="transmembrane region" description="Helical" evidence="2">
    <location>
        <begin position="426"/>
        <end position="445"/>
    </location>
</feature>
<dbReference type="InterPro" id="IPR050445">
    <property type="entry name" value="Bact_polysacc_biosynth/exp"/>
</dbReference>
<dbReference type="InterPro" id="IPR027417">
    <property type="entry name" value="P-loop_NTPase"/>
</dbReference>
<dbReference type="SUPFAM" id="SSF52540">
    <property type="entry name" value="P-loop containing nucleoside triphosphate hydrolases"/>
    <property type="match status" value="1"/>
</dbReference>
<dbReference type="STRING" id="40754.THII_1327"/>
<evidence type="ECO:0000256" key="2">
    <source>
        <dbReference type="SAM" id="Phobius"/>
    </source>
</evidence>
<dbReference type="PANTHER" id="PTHR32309">
    <property type="entry name" value="TYROSINE-PROTEIN KINASE"/>
    <property type="match status" value="1"/>
</dbReference>
<organism evidence="3 4">
    <name type="scientific">Thioploca ingrica</name>
    <dbReference type="NCBI Taxonomy" id="40754"/>
    <lineage>
        <taxon>Bacteria</taxon>
        <taxon>Pseudomonadati</taxon>
        <taxon>Pseudomonadota</taxon>
        <taxon>Gammaproteobacteria</taxon>
        <taxon>Thiotrichales</taxon>
        <taxon>Thiotrichaceae</taxon>
        <taxon>Thioploca</taxon>
    </lineage>
</organism>
<gene>
    <name evidence="3" type="ORF">THII_1327</name>
</gene>
<dbReference type="KEGG" id="tig:THII_1327"/>
<evidence type="ECO:0000256" key="1">
    <source>
        <dbReference type="SAM" id="Coils"/>
    </source>
</evidence>
<name>A0A090AF29_9GAMM</name>
<dbReference type="HOGENOM" id="CLU_390712_0_0_6"/>
<dbReference type="Gene3D" id="3.40.50.300">
    <property type="entry name" value="P-loop containing nucleotide triphosphate hydrolases"/>
    <property type="match status" value="1"/>
</dbReference>
<sequence length="702" mass="79300">MLPQSSSGVVEQSIPTGRFKPLVSLLRYKWLALFILLGVSAIGIEVFSTMGVPIYQAVAIIWVSPRFTPNLETDKTMDLDRTEYPFYVKQQASLVTRPDVIHEALQTPQLRENWFLPGEDESSAKQRLKDALDVDNKRNEPSVTVKLSSEQAKGLGTVLNTLIEVYLKKTQEENIFDSSGRIKWLEQHRQELEQLLATKEQQRTQIAIELGVTTFQENSLNPYDNILVESRQAQVLAHRDSVKTENQLATLNKKQSNGDTILDILVAEQVANDGELKSFTTRLTDRRTQLLTEILGLTPKHPTRQRAEQEIAKIDQDIAKATQDFTVTIRNRLLEKSKADVYQAQSIEQSLADELDKQRQQANHYAKLYNEALVVSREITRIIQQLDKINDRTDFLSIESTAPGFVRLDTPAVEPTIPVAGKRIKILLIFIAAAFGLGIGFPILIDMLDRRIRTPGEIHKLLGFPPIAWVLEHRNKHTQQVMADQMRRMALALERDWHTHKTNYFVLTSVKAGGGTTTLTLELARLLSDFGVHTLAVELNAFKPDSRYNDVDSSAGLTTLLNQEYLDPLMFIKPATEYLPNRLPVGETPEPYLVTRGKLRPLLKQLNIEYDLILLDTPPILLSADAELLGEIAGGILLVVEAEKVFPGELRRAAQLLERLNPPVVGSILNRVKIYQGGGYFSKLVKEYENREKLRHRFAKSG</sequence>
<dbReference type="EMBL" id="AP014633">
    <property type="protein sequence ID" value="BAP55624.1"/>
    <property type="molecule type" value="Genomic_DNA"/>
</dbReference>
<keyword evidence="4" id="KW-1185">Reference proteome</keyword>
<keyword evidence="2" id="KW-1133">Transmembrane helix</keyword>
<accession>A0A090AF29</accession>
<protein>
    <submittedName>
        <fullName evidence="3">Chain length determinant protein</fullName>
    </submittedName>
</protein>
<dbReference type="AlphaFoldDB" id="A0A090AF29"/>
<dbReference type="Proteomes" id="UP000031623">
    <property type="component" value="Chromosome"/>
</dbReference>
<evidence type="ECO:0000313" key="4">
    <source>
        <dbReference type="Proteomes" id="UP000031623"/>
    </source>
</evidence>
<keyword evidence="2" id="KW-0472">Membrane</keyword>
<keyword evidence="1" id="KW-0175">Coiled coil</keyword>
<dbReference type="PANTHER" id="PTHR32309:SF31">
    <property type="entry name" value="CAPSULAR EXOPOLYSACCHARIDE FAMILY"/>
    <property type="match status" value="1"/>
</dbReference>
<keyword evidence="2" id="KW-0812">Transmembrane</keyword>